<dbReference type="AlphaFoldDB" id="A0A3S1B0A1"/>
<gene>
    <name evidence="2" type="ORF">EGW08_020532</name>
</gene>
<feature type="compositionally biased region" description="Low complexity" evidence="1">
    <location>
        <begin position="26"/>
        <end position="37"/>
    </location>
</feature>
<evidence type="ECO:0000313" key="3">
    <source>
        <dbReference type="Proteomes" id="UP000271974"/>
    </source>
</evidence>
<sequence length="229" mass="24449">MAVPVVGSGMNPSPFNFENVRKDPHASSAAADSMSQSINSIGKDSGIGIDRKSNSRGGHGRGASRSTTSGSNNKGGPSDMKKAFTSAFSSFTDKLKNKMEGTDSDDLETMSIRTDTSDDDFEHLSLDDFGEEVPAFLPHDPPPADAASVNDNYSDLGDPGDSVSVYAESSTTKGKEMVYVVLFKLDHTELCLESGDERSQARVQLAKLGSVQLGNVSYDDFQTRFSSPK</sequence>
<evidence type="ECO:0000256" key="1">
    <source>
        <dbReference type="SAM" id="MobiDB-lite"/>
    </source>
</evidence>
<name>A0A3S1B0A1_ELYCH</name>
<organism evidence="2 3">
    <name type="scientific">Elysia chlorotica</name>
    <name type="common">Eastern emerald elysia</name>
    <name type="synonym">Sea slug</name>
    <dbReference type="NCBI Taxonomy" id="188477"/>
    <lineage>
        <taxon>Eukaryota</taxon>
        <taxon>Metazoa</taxon>
        <taxon>Spiralia</taxon>
        <taxon>Lophotrochozoa</taxon>
        <taxon>Mollusca</taxon>
        <taxon>Gastropoda</taxon>
        <taxon>Heterobranchia</taxon>
        <taxon>Euthyneura</taxon>
        <taxon>Panpulmonata</taxon>
        <taxon>Sacoglossa</taxon>
        <taxon>Placobranchoidea</taxon>
        <taxon>Plakobranchidae</taxon>
        <taxon>Elysia</taxon>
    </lineage>
</organism>
<evidence type="ECO:0000313" key="2">
    <source>
        <dbReference type="EMBL" id="RUS71705.1"/>
    </source>
</evidence>
<feature type="non-terminal residue" evidence="2">
    <location>
        <position position="229"/>
    </location>
</feature>
<feature type="region of interest" description="Disordered" evidence="1">
    <location>
        <begin position="130"/>
        <end position="171"/>
    </location>
</feature>
<feature type="compositionally biased region" description="Low complexity" evidence="1">
    <location>
        <begin position="63"/>
        <end position="72"/>
    </location>
</feature>
<reference evidence="2 3" key="1">
    <citation type="submission" date="2019-01" db="EMBL/GenBank/DDBJ databases">
        <title>A draft genome assembly of the solar-powered sea slug Elysia chlorotica.</title>
        <authorList>
            <person name="Cai H."/>
            <person name="Li Q."/>
            <person name="Fang X."/>
            <person name="Li J."/>
            <person name="Curtis N.E."/>
            <person name="Altenburger A."/>
            <person name="Shibata T."/>
            <person name="Feng M."/>
            <person name="Maeda T."/>
            <person name="Schwartz J.A."/>
            <person name="Shigenobu S."/>
            <person name="Lundholm N."/>
            <person name="Nishiyama T."/>
            <person name="Yang H."/>
            <person name="Hasebe M."/>
            <person name="Li S."/>
            <person name="Pierce S.K."/>
            <person name="Wang J."/>
        </authorList>
    </citation>
    <scope>NUCLEOTIDE SEQUENCE [LARGE SCALE GENOMIC DNA]</scope>
    <source>
        <strain evidence="2">EC2010</strain>
        <tissue evidence="2">Whole organism of an adult</tissue>
    </source>
</reference>
<keyword evidence="3" id="KW-1185">Reference proteome</keyword>
<protein>
    <submittedName>
        <fullName evidence="2">Uncharacterized protein</fullName>
    </submittedName>
</protein>
<accession>A0A3S1B0A1</accession>
<dbReference type="EMBL" id="RQTK01001172">
    <property type="protein sequence ID" value="RUS71705.1"/>
    <property type="molecule type" value="Genomic_DNA"/>
</dbReference>
<dbReference type="Proteomes" id="UP000271974">
    <property type="component" value="Unassembled WGS sequence"/>
</dbReference>
<feature type="region of interest" description="Disordered" evidence="1">
    <location>
        <begin position="1"/>
        <end position="83"/>
    </location>
</feature>
<comment type="caution">
    <text evidence="2">The sequence shown here is derived from an EMBL/GenBank/DDBJ whole genome shotgun (WGS) entry which is preliminary data.</text>
</comment>
<proteinExistence type="predicted"/>
<dbReference type="OrthoDB" id="6131234at2759"/>